<dbReference type="SUPFAM" id="SSF48179">
    <property type="entry name" value="6-phosphogluconate dehydrogenase C-terminal domain-like"/>
    <property type="match status" value="1"/>
</dbReference>
<dbReference type="InterPro" id="IPR008927">
    <property type="entry name" value="6-PGluconate_DH-like_C_sf"/>
</dbReference>
<dbReference type="SUPFAM" id="SSF51735">
    <property type="entry name" value="NAD(P)-binding Rossmann-fold domains"/>
    <property type="match status" value="1"/>
</dbReference>
<dbReference type="InterPro" id="IPR019665">
    <property type="entry name" value="OxRdtase/DH_put_Rossmann_dom"/>
</dbReference>
<dbReference type="Pfam" id="PF10728">
    <property type="entry name" value="DUF2520"/>
    <property type="match status" value="1"/>
</dbReference>
<evidence type="ECO:0000313" key="3">
    <source>
        <dbReference type="EMBL" id="CAI8015801.1"/>
    </source>
</evidence>
<protein>
    <recommendedName>
        <fullName evidence="5">DUF2520 domain-containing protein</fullName>
    </recommendedName>
</protein>
<dbReference type="Proteomes" id="UP001174909">
    <property type="component" value="Unassembled WGS sequence"/>
</dbReference>
<sequence length="270" mass="28538">MSRAGYSVVAVSSRTPASARQFAARIEGCVAYTDFQEAADTADMVFITTSDDAIPLVAASVQWRAGQGVAHCSGAASLDVLETATQQGAVPGAFHPLQAFSSVENGVRSIPGITFGIEGNDDMREYLAKMARDIGGNPVFLKPEDKALYHLSGVMMGNLLTCLVGLSAEVWEHIGYTRDDGVKALVPMMLGVAHNVATSGIPAAVAGPYPRGDIGTATKHMEALASQHPDLLPLYRELALAGLHLAVEQGLAEDAENLFRQILNDSRNSE</sequence>
<feature type="domain" description="DUF2520" evidence="2">
    <location>
        <begin position="113"/>
        <end position="240"/>
    </location>
</feature>
<evidence type="ECO:0000259" key="1">
    <source>
        <dbReference type="Pfam" id="PF10727"/>
    </source>
</evidence>
<gene>
    <name evidence="3" type="ORF">GBAR_LOCUS9763</name>
</gene>
<keyword evidence="4" id="KW-1185">Reference proteome</keyword>
<comment type="caution">
    <text evidence="3">The sequence shown here is derived from an EMBL/GenBank/DDBJ whole genome shotgun (WGS) entry which is preliminary data.</text>
</comment>
<proteinExistence type="predicted"/>
<dbReference type="Gene3D" id="1.10.1040.20">
    <property type="entry name" value="ProC-like, C-terminal domain"/>
    <property type="match status" value="1"/>
</dbReference>
<dbReference type="Gene3D" id="3.40.50.720">
    <property type="entry name" value="NAD(P)-binding Rossmann-like Domain"/>
    <property type="match status" value="1"/>
</dbReference>
<dbReference type="PANTHER" id="PTHR40459">
    <property type="entry name" value="CONSERVED HYPOTHETICAL ALANINE AND LEUCINE RICH PROTEIN"/>
    <property type="match status" value="1"/>
</dbReference>
<dbReference type="Pfam" id="PF10727">
    <property type="entry name" value="Rossmann-like"/>
    <property type="match status" value="1"/>
</dbReference>
<dbReference type="EMBL" id="CASHTH010001466">
    <property type="protein sequence ID" value="CAI8015801.1"/>
    <property type="molecule type" value="Genomic_DNA"/>
</dbReference>
<dbReference type="InterPro" id="IPR018931">
    <property type="entry name" value="DUF2520"/>
</dbReference>
<dbReference type="InterPro" id="IPR037108">
    <property type="entry name" value="TM1727-like_C_sf"/>
</dbReference>
<name>A0AA35RT28_GEOBA</name>
<dbReference type="AlphaFoldDB" id="A0AA35RT28"/>
<dbReference type="InterPro" id="IPR036291">
    <property type="entry name" value="NAD(P)-bd_dom_sf"/>
</dbReference>
<feature type="domain" description="Putative oxidoreductase/dehydrogenase Rossmann-like" evidence="1">
    <location>
        <begin position="2"/>
        <end position="96"/>
    </location>
</feature>
<reference evidence="3" key="1">
    <citation type="submission" date="2023-03" db="EMBL/GenBank/DDBJ databases">
        <authorList>
            <person name="Steffen K."/>
            <person name="Cardenas P."/>
        </authorList>
    </citation>
    <scope>NUCLEOTIDE SEQUENCE</scope>
</reference>
<accession>A0AA35RT28</accession>
<dbReference type="PANTHER" id="PTHR40459:SF1">
    <property type="entry name" value="CONSERVED HYPOTHETICAL ALANINE AND LEUCINE RICH PROTEIN"/>
    <property type="match status" value="1"/>
</dbReference>
<organism evidence="3 4">
    <name type="scientific">Geodia barretti</name>
    <name type="common">Barrett's horny sponge</name>
    <dbReference type="NCBI Taxonomy" id="519541"/>
    <lineage>
        <taxon>Eukaryota</taxon>
        <taxon>Metazoa</taxon>
        <taxon>Porifera</taxon>
        <taxon>Demospongiae</taxon>
        <taxon>Heteroscleromorpha</taxon>
        <taxon>Tetractinellida</taxon>
        <taxon>Astrophorina</taxon>
        <taxon>Geodiidae</taxon>
        <taxon>Geodia</taxon>
    </lineage>
</organism>
<evidence type="ECO:0000259" key="2">
    <source>
        <dbReference type="Pfam" id="PF10728"/>
    </source>
</evidence>
<evidence type="ECO:0000313" key="4">
    <source>
        <dbReference type="Proteomes" id="UP001174909"/>
    </source>
</evidence>
<evidence type="ECO:0008006" key="5">
    <source>
        <dbReference type="Google" id="ProtNLM"/>
    </source>
</evidence>